<dbReference type="InterPro" id="IPR006091">
    <property type="entry name" value="Acyl-CoA_Oxase/DH_mid-dom"/>
</dbReference>
<feature type="domain" description="Acyl-CoA dehydrogenase/oxidase C-terminal" evidence="11">
    <location>
        <begin position="281"/>
        <end position="449"/>
    </location>
</feature>
<dbReference type="Proteomes" id="UP000030949">
    <property type="component" value="Unassembled WGS sequence"/>
</dbReference>
<comment type="catalytic activity">
    <reaction evidence="6">
        <text>3-(methylsulfanyl)propanoyl-CoA + oxidized [electron-transfer flavoprotein] + H(+) = 3-(methylsulfanyl)acryloyl-CoA + reduced [electron-transfer flavoprotein]</text>
        <dbReference type="Rhea" id="RHEA:52612"/>
        <dbReference type="Rhea" id="RHEA-COMP:10685"/>
        <dbReference type="Rhea" id="RHEA-COMP:10686"/>
        <dbReference type="ChEBI" id="CHEBI:15378"/>
        <dbReference type="ChEBI" id="CHEBI:57692"/>
        <dbReference type="ChEBI" id="CHEBI:58307"/>
        <dbReference type="ChEBI" id="CHEBI:82815"/>
        <dbReference type="ChEBI" id="CHEBI:84994"/>
        <dbReference type="EC" id="1.3.99.41"/>
    </reaction>
    <physiologicalReaction direction="left-to-right" evidence="6">
        <dbReference type="Rhea" id="RHEA:52613"/>
    </physiologicalReaction>
</comment>
<evidence type="ECO:0000256" key="10">
    <source>
        <dbReference type="RuleBase" id="RU362125"/>
    </source>
</evidence>
<dbReference type="FunFam" id="2.40.110.10:FF:000031">
    <property type="entry name" value="Acyl-CoA dehydrogenase, putative"/>
    <property type="match status" value="1"/>
</dbReference>
<sequence length="598" mass="64487">MPEYKAPLRDMRFLIDHVFDFHGRYAELGASDASPDMVSAILEEGARFCENVLAPLNRPGDEEGCHFDNGVVTTPAGFKQAFAQYVEGGWHGLAADPAYGGQGLPSSLGLVISEMIGSSNTSWGMYPGLTHGAMSAIHAHGTEEQKQTYLSKLTAGQWTGTMCLTEAHCGTDLGIIKTRAVPQADGSYALTGSKIFISAGEHDMSDNIIHLVLAKLPDAPAGTKGISLFIVPKFLPGAAGEAGERNGVSCGSIEHKMGIKASATCVLNFDGAKGFLIGEANKGLNCMFTMMNHARLGTGMQGLCLGEASFQGAIKYANDRLQMRSLTGPKAPDKAADPIIVHPDVRRMLLTMKAFNEGNRALTYFTAQLLDTAHLSRDETARQEAEDLLAFLTPVCKAFMTDTGLEVTNHGMQIFGGHGFIREWGMEQLVRDCRIAPIYEGTNGIQALDLLGRKVLGSQDKLLRGFTKIVHKFCAANAGHPQLKAYVAQLDGLNQQWGELTTQVGMAAMKNPDEVGAASVDYLMYSGYIILAYLWLRMALVAQAQLDGGDGDADFCRAKLVTCEFYFKRLLPRTASHRAAIEAGSECLMKLPAELFAL</sequence>
<dbReference type="InterPro" id="IPR009100">
    <property type="entry name" value="AcylCoA_DH/oxidase_NM_dom_sf"/>
</dbReference>
<feature type="domain" description="Acetyl-CoA dehydrogenase-like C-terminal" evidence="14">
    <location>
        <begin position="466"/>
        <end position="592"/>
    </location>
</feature>
<evidence type="ECO:0000313" key="16">
    <source>
        <dbReference type="Proteomes" id="UP000030949"/>
    </source>
</evidence>
<evidence type="ECO:0000256" key="2">
    <source>
        <dbReference type="ARBA" id="ARBA00009347"/>
    </source>
</evidence>
<protein>
    <recommendedName>
        <fullName evidence="9">3-methylmercaptopropionyl-CoA dehydrogenase</fullName>
        <ecNumber evidence="8">1.3.99.41</ecNumber>
    </recommendedName>
</protein>
<evidence type="ECO:0000256" key="4">
    <source>
        <dbReference type="ARBA" id="ARBA00022827"/>
    </source>
</evidence>
<evidence type="ECO:0000259" key="12">
    <source>
        <dbReference type="Pfam" id="PF02770"/>
    </source>
</evidence>
<feature type="domain" description="Acyl-CoA oxidase/dehydrogenase middle" evidence="12">
    <location>
        <begin position="162"/>
        <end position="270"/>
    </location>
</feature>
<dbReference type="Pfam" id="PF02770">
    <property type="entry name" value="Acyl-CoA_dh_M"/>
    <property type="match status" value="1"/>
</dbReference>
<comment type="cofactor">
    <cofactor evidence="1 10">
        <name>FAD</name>
        <dbReference type="ChEBI" id="CHEBI:57692"/>
    </cofactor>
</comment>
<dbReference type="InterPro" id="IPR025878">
    <property type="entry name" value="Acyl-CoA_dh-like_C_dom"/>
</dbReference>
<evidence type="ECO:0000256" key="6">
    <source>
        <dbReference type="ARBA" id="ARBA00051388"/>
    </source>
</evidence>
<dbReference type="PANTHER" id="PTHR42803">
    <property type="entry name" value="ACYL-COA DEHYDROGENASE"/>
    <property type="match status" value="1"/>
</dbReference>
<dbReference type="GO" id="GO:0050660">
    <property type="term" value="F:flavin adenine dinucleotide binding"/>
    <property type="evidence" value="ECO:0007669"/>
    <property type="project" value="InterPro"/>
</dbReference>
<dbReference type="SUPFAM" id="SSF47203">
    <property type="entry name" value="Acyl-CoA dehydrogenase C-terminal domain-like"/>
    <property type="match status" value="1"/>
</dbReference>
<evidence type="ECO:0000259" key="13">
    <source>
        <dbReference type="Pfam" id="PF02771"/>
    </source>
</evidence>
<evidence type="ECO:0000313" key="15">
    <source>
        <dbReference type="EMBL" id="KHK65277.1"/>
    </source>
</evidence>
<dbReference type="Gene3D" id="1.20.140.10">
    <property type="entry name" value="Butyryl-CoA Dehydrogenase, subunit A, domain 3"/>
    <property type="match status" value="1"/>
</dbReference>
<dbReference type="PANTHER" id="PTHR42803:SF1">
    <property type="entry name" value="BROAD-SPECIFICITY LINEAR ACYL-COA DEHYDROGENASE FADE5"/>
    <property type="match status" value="1"/>
</dbReference>
<dbReference type="Gene3D" id="2.40.110.10">
    <property type="entry name" value="Butyryl-CoA Dehydrogenase, subunit A, domain 2"/>
    <property type="match status" value="1"/>
</dbReference>
<dbReference type="GO" id="GO:0016627">
    <property type="term" value="F:oxidoreductase activity, acting on the CH-CH group of donors"/>
    <property type="evidence" value="ECO:0007669"/>
    <property type="project" value="InterPro"/>
</dbReference>
<dbReference type="InterPro" id="IPR009075">
    <property type="entry name" value="AcylCo_DH/oxidase_C"/>
</dbReference>
<keyword evidence="4 10" id="KW-0274">FAD</keyword>
<dbReference type="InterPro" id="IPR037069">
    <property type="entry name" value="AcylCoA_DH/ox_N_sf"/>
</dbReference>
<evidence type="ECO:0000256" key="3">
    <source>
        <dbReference type="ARBA" id="ARBA00022630"/>
    </source>
</evidence>
<dbReference type="EC" id="1.3.99.41" evidence="8"/>
<dbReference type="Pfam" id="PF00441">
    <property type="entry name" value="Acyl-CoA_dh_1"/>
    <property type="match status" value="1"/>
</dbReference>
<evidence type="ECO:0000256" key="8">
    <source>
        <dbReference type="ARBA" id="ARBA00066694"/>
    </source>
</evidence>
<dbReference type="InterPro" id="IPR036250">
    <property type="entry name" value="AcylCo_DH-like_C"/>
</dbReference>
<dbReference type="Pfam" id="PF02771">
    <property type="entry name" value="Acyl-CoA_dh_N"/>
    <property type="match status" value="1"/>
</dbReference>
<comment type="function">
    <text evidence="7">Involved in the assimilation of dimethylsulphoniopropionate (DMSP), an important compound in the fixation of carbon in marine phytoplankton, by mediating the conversion of 3-(methylthio)propanoyl-CoA (MMPA-CoA) to 3-(methylthio)acryloyl-CoA (MTA-CoA).</text>
</comment>
<dbReference type="Pfam" id="PF12806">
    <property type="entry name" value="Acyl-CoA_dh_C"/>
    <property type="match status" value="1"/>
</dbReference>
<evidence type="ECO:0000259" key="14">
    <source>
        <dbReference type="Pfam" id="PF12806"/>
    </source>
</evidence>
<evidence type="ECO:0000259" key="11">
    <source>
        <dbReference type="Pfam" id="PF00441"/>
    </source>
</evidence>
<dbReference type="Gene3D" id="1.10.540.10">
    <property type="entry name" value="Acyl-CoA dehydrogenase/oxidase, N-terminal domain"/>
    <property type="match status" value="1"/>
</dbReference>
<organism evidence="15 16">
    <name type="scientific">Pseudomonas frederiksbergensis</name>
    <dbReference type="NCBI Taxonomy" id="104087"/>
    <lineage>
        <taxon>Bacteria</taxon>
        <taxon>Pseudomonadati</taxon>
        <taxon>Pseudomonadota</taxon>
        <taxon>Gammaproteobacteria</taxon>
        <taxon>Pseudomonadales</taxon>
        <taxon>Pseudomonadaceae</taxon>
        <taxon>Pseudomonas</taxon>
    </lineage>
</organism>
<comment type="caution">
    <text evidence="15">The sequence shown here is derived from an EMBL/GenBank/DDBJ whole genome shotgun (WGS) entry which is preliminary data.</text>
</comment>
<evidence type="ECO:0000256" key="5">
    <source>
        <dbReference type="ARBA" id="ARBA00023002"/>
    </source>
</evidence>
<dbReference type="RefSeq" id="WP_039590706.1">
    <property type="nucleotide sequence ID" value="NZ_JQGJ02000003.1"/>
</dbReference>
<comment type="similarity">
    <text evidence="2 10">Belongs to the acyl-CoA dehydrogenase family.</text>
</comment>
<dbReference type="InterPro" id="IPR052166">
    <property type="entry name" value="Diverse_Acyl-CoA_DH"/>
</dbReference>
<dbReference type="AlphaFoldDB" id="A0A0B1Z7B1"/>
<gene>
    <name evidence="15" type="ORF">JZ00_09540</name>
</gene>
<dbReference type="SUPFAM" id="SSF56645">
    <property type="entry name" value="Acyl-CoA dehydrogenase NM domain-like"/>
    <property type="match status" value="1"/>
</dbReference>
<reference evidence="16" key="1">
    <citation type="submission" date="2015-03" db="EMBL/GenBank/DDBJ databases">
        <title>Pseudomonas frederiksbergensis hydrocarbon degrader.</title>
        <authorList>
            <person name="Brown L.M."/>
            <person name="Ruiz O.N."/>
            <person name="Mueller S."/>
            <person name="Gunasekera T.S."/>
        </authorList>
    </citation>
    <scope>NUCLEOTIDE SEQUENCE [LARGE SCALE GENOMIC DNA]</scope>
    <source>
        <strain evidence="16">SI8</strain>
    </source>
</reference>
<dbReference type="InterPro" id="IPR046373">
    <property type="entry name" value="Acyl-CoA_Oxase/DH_mid-dom_sf"/>
</dbReference>
<evidence type="ECO:0000256" key="9">
    <source>
        <dbReference type="ARBA" id="ARBA00069043"/>
    </source>
</evidence>
<dbReference type="InterPro" id="IPR013786">
    <property type="entry name" value="AcylCoA_DH/ox_N"/>
</dbReference>
<accession>A0A0B1Z7B1</accession>
<name>A0A0B1Z7B1_9PSED</name>
<keyword evidence="3 10" id="KW-0285">Flavoprotein</keyword>
<keyword evidence="5 10" id="KW-0560">Oxidoreductase</keyword>
<evidence type="ECO:0000256" key="7">
    <source>
        <dbReference type="ARBA" id="ARBA00058683"/>
    </source>
</evidence>
<dbReference type="EMBL" id="JQGJ01000004">
    <property type="protein sequence ID" value="KHK65277.1"/>
    <property type="molecule type" value="Genomic_DNA"/>
</dbReference>
<feature type="domain" description="Acyl-CoA dehydrogenase/oxidase N-terminal" evidence="13">
    <location>
        <begin position="40"/>
        <end position="156"/>
    </location>
</feature>
<proteinExistence type="inferred from homology"/>
<evidence type="ECO:0000256" key="1">
    <source>
        <dbReference type="ARBA" id="ARBA00001974"/>
    </source>
</evidence>
<dbReference type="OrthoDB" id="9764895at2"/>